<dbReference type="PANTHER" id="PTHR42643">
    <property type="entry name" value="IONOTROPIC RECEPTOR 20A-RELATED"/>
    <property type="match status" value="1"/>
</dbReference>
<protein>
    <recommendedName>
        <fullName evidence="10">Ionotropic glutamate receptor C-terminal domain-containing protein</fullName>
    </recommendedName>
</protein>
<keyword evidence="4" id="KW-1133">Transmembrane helix</keyword>
<dbReference type="Proteomes" id="UP001159363">
    <property type="component" value="Chromosome 4"/>
</dbReference>
<evidence type="ECO:0000256" key="4">
    <source>
        <dbReference type="ARBA" id="ARBA00022989"/>
    </source>
</evidence>
<evidence type="ECO:0000256" key="5">
    <source>
        <dbReference type="ARBA" id="ARBA00023136"/>
    </source>
</evidence>
<evidence type="ECO:0000256" key="1">
    <source>
        <dbReference type="ARBA" id="ARBA00004651"/>
    </source>
</evidence>
<keyword evidence="5" id="KW-0472">Membrane</keyword>
<evidence type="ECO:0000313" key="8">
    <source>
        <dbReference type="EMBL" id="KAJ8883875.1"/>
    </source>
</evidence>
<evidence type="ECO:0000256" key="2">
    <source>
        <dbReference type="ARBA" id="ARBA00022475"/>
    </source>
</evidence>
<keyword evidence="6" id="KW-0675">Receptor</keyword>
<comment type="subcellular location">
    <subcellularLocation>
        <location evidence="1">Cell membrane</location>
        <topology evidence="1">Multi-pass membrane protein</topology>
    </subcellularLocation>
</comment>
<evidence type="ECO:0008006" key="10">
    <source>
        <dbReference type="Google" id="ProtNLM"/>
    </source>
</evidence>
<organism evidence="8 9">
    <name type="scientific">Dryococelus australis</name>
    <dbReference type="NCBI Taxonomy" id="614101"/>
    <lineage>
        <taxon>Eukaryota</taxon>
        <taxon>Metazoa</taxon>
        <taxon>Ecdysozoa</taxon>
        <taxon>Arthropoda</taxon>
        <taxon>Hexapoda</taxon>
        <taxon>Insecta</taxon>
        <taxon>Pterygota</taxon>
        <taxon>Neoptera</taxon>
        <taxon>Polyneoptera</taxon>
        <taxon>Phasmatodea</taxon>
        <taxon>Verophasmatodea</taxon>
        <taxon>Anareolatae</taxon>
        <taxon>Phasmatidae</taxon>
        <taxon>Eurycanthinae</taxon>
        <taxon>Dryococelus</taxon>
    </lineage>
</organism>
<dbReference type="PANTHER" id="PTHR42643:SF42">
    <property type="entry name" value="IONOTROPIC GLUTAMATE RECEPTOR L-GLUTAMATE AND GLYCINE-BINDING DOMAIN-CONTAINING PROTEIN"/>
    <property type="match status" value="1"/>
</dbReference>
<proteinExistence type="predicted"/>
<keyword evidence="2" id="KW-1003">Cell membrane</keyword>
<evidence type="ECO:0000256" key="6">
    <source>
        <dbReference type="ARBA" id="ARBA00023170"/>
    </source>
</evidence>
<evidence type="ECO:0000256" key="7">
    <source>
        <dbReference type="ARBA" id="ARBA00023180"/>
    </source>
</evidence>
<dbReference type="InterPro" id="IPR052192">
    <property type="entry name" value="Insect_Ionotropic_Sensory_Rcpt"/>
</dbReference>
<accession>A0ABQ9HHQ9</accession>
<reference evidence="8 9" key="1">
    <citation type="submission" date="2023-02" db="EMBL/GenBank/DDBJ databases">
        <title>LHISI_Scaffold_Assembly.</title>
        <authorList>
            <person name="Stuart O.P."/>
            <person name="Cleave R."/>
            <person name="Magrath M.J.L."/>
            <person name="Mikheyev A.S."/>
        </authorList>
    </citation>
    <scope>NUCLEOTIDE SEQUENCE [LARGE SCALE GENOMIC DNA]</scope>
    <source>
        <strain evidence="8">Daus_M_001</strain>
        <tissue evidence="8">Leg muscle</tissue>
    </source>
</reference>
<dbReference type="SUPFAM" id="SSF53850">
    <property type="entry name" value="Periplasmic binding protein-like II"/>
    <property type="match status" value="1"/>
</dbReference>
<evidence type="ECO:0000313" key="9">
    <source>
        <dbReference type="Proteomes" id="UP001159363"/>
    </source>
</evidence>
<evidence type="ECO:0000256" key="3">
    <source>
        <dbReference type="ARBA" id="ARBA00022692"/>
    </source>
</evidence>
<dbReference type="EMBL" id="JARBHB010000005">
    <property type="protein sequence ID" value="KAJ8883875.1"/>
    <property type="molecule type" value="Genomic_DNA"/>
</dbReference>
<comment type="caution">
    <text evidence="8">The sequence shown here is derived from an EMBL/GenBank/DDBJ whole genome shotgun (WGS) entry which is preliminary data.</text>
</comment>
<name>A0ABQ9HHQ9_9NEOP</name>
<keyword evidence="3" id="KW-0812">Transmembrane</keyword>
<keyword evidence="7" id="KW-0325">Glycoprotein</keyword>
<gene>
    <name evidence="8" type="ORF">PR048_015730</name>
</gene>
<keyword evidence="9" id="KW-1185">Reference proteome</keyword>
<sequence>MPVHIPLVQPNILFKLLVNFPGQLDHQIFHPLTMRETWLDILASVCRFYAYIRWPPASHMSDLRGFVDVMLATFVGATLAQFPAVQLCQFPVWLTGITGNQTPRNRSRSTVSIVTQLAGFFVSSIYSATLMSRLAVQKRTHSYEEIASLVNSTPYIVGYRRGGSSIEMTKLQLQNLNFRNYQIEEDLSDAKERVCNENYILVEEELRPNEKLFSCSADLVSVLLGTSSLSFSLLKNSPYLGVINHQLVKMHESGHVARLRNKWIREEPPAPKERESITIMHIVPCVMSLIVGIATSTICLLIEWCLFGEDFCGRLSAGVLSELLETSPRPRIAGETIPQPLHCT</sequence>